<keyword evidence="1" id="KW-0812">Transmembrane</keyword>
<reference evidence="2 3" key="1">
    <citation type="journal article" date="2020" name="ISME J.">
        <title>Comparative genomics reveals insights into cyanobacterial evolution and habitat adaptation.</title>
        <authorList>
            <person name="Chen M.Y."/>
            <person name="Teng W.K."/>
            <person name="Zhao L."/>
            <person name="Hu C.X."/>
            <person name="Zhou Y.K."/>
            <person name="Han B.P."/>
            <person name="Song L.R."/>
            <person name="Shu W.S."/>
        </authorList>
    </citation>
    <scope>NUCLEOTIDE SEQUENCE [LARGE SCALE GENOMIC DNA]</scope>
    <source>
        <strain evidence="2 3">FACHB-288</strain>
    </source>
</reference>
<feature type="transmembrane region" description="Helical" evidence="1">
    <location>
        <begin position="83"/>
        <end position="102"/>
    </location>
</feature>
<keyword evidence="1" id="KW-1133">Transmembrane helix</keyword>
<dbReference type="RefSeq" id="WP_190539192.1">
    <property type="nucleotide sequence ID" value="NZ_CAWPNO010000117.1"/>
</dbReference>
<sequence>MKLLGNIVYFTTIAVCGLVLATSIYPGALDDLSFVPFLLFFFAIPIVITLGIILLLILILLAPNGNLKQLINKFPNVRIPWQGLGMIVAILLVSYILIEFNITCRLAFKLSQPAFEQMLVQAPVSGVGDMKLNRHLGLYHVDEYAADSRGGVYFRVYSSRWIFDIISYGFVYQPNSKGSPFGTRNYQTFHLSGKWYSFRDTTDWD</sequence>
<proteinExistence type="predicted"/>
<evidence type="ECO:0000313" key="2">
    <source>
        <dbReference type="EMBL" id="MBD2195212.1"/>
    </source>
</evidence>
<evidence type="ECO:0000313" key="3">
    <source>
        <dbReference type="Proteomes" id="UP000658514"/>
    </source>
</evidence>
<name>A0ABR8A5F8_9CYAN</name>
<organism evidence="2 3">
    <name type="scientific">Calothrix parietina FACHB-288</name>
    <dbReference type="NCBI Taxonomy" id="2692896"/>
    <lineage>
        <taxon>Bacteria</taxon>
        <taxon>Bacillati</taxon>
        <taxon>Cyanobacteriota</taxon>
        <taxon>Cyanophyceae</taxon>
        <taxon>Nostocales</taxon>
        <taxon>Calotrichaceae</taxon>
        <taxon>Calothrix</taxon>
    </lineage>
</organism>
<gene>
    <name evidence="2" type="ORF">H6G24_06840</name>
</gene>
<comment type="caution">
    <text evidence="2">The sequence shown here is derived from an EMBL/GenBank/DDBJ whole genome shotgun (WGS) entry which is preliminary data.</text>
</comment>
<protein>
    <submittedName>
        <fullName evidence="2">Uncharacterized protein</fullName>
    </submittedName>
</protein>
<dbReference type="EMBL" id="JACJQH010000008">
    <property type="protein sequence ID" value="MBD2195212.1"/>
    <property type="molecule type" value="Genomic_DNA"/>
</dbReference>
<evidence type="ECO:0000256" key="1">
    <source>
        <dbReference type="SAM" id="Phobius"/>
    </source>
</evidence>
<dbReference type="Proteomes" id="UP000658514">
    <property type="component" value="Unassembled WGS sequence"/>
</dbReference>
<keyword evidence="1" id="KW-0472">Membrane</keyword>
<accession>A0ABR8A5F8</accession>
<feature type="transmembrane region" description="Helical" evidence="1">
    <location>
        <begin position="37"/>
        <end position="62"/>
    </location>
</feature>
<keyword evidence="3" id="KW-1185">Reference proteome</keyword>
<feature type="transmembrane region" description="Helical" evidence="1">
    <location>
        <begin position="7"/>
        <end position="25"/>
    </location>
</feature>